<dbReference type="GO" id="GO:0005524">
    <property type="term" value="F:ATP binding"/>
    <property type="evidence" value="ECO:0007669"/>
    <property type="project" value="UniProtKB-UniRule"/>
</dbReference>
<accession>A0A0J9XA01</accession>
<protein>
    <submittedName>
        <fullName evidence="10">Similar to Saccharomyces cerevisiae YHR030C SLT2 Serine/threonine MAP kinase</fullName>
    </submittedName>
</protein>
<reference evidence="10" key="1">
    <citation type="submission" date="2014-03" db="EMBL/GenBank/DDBJ databases">
        <authorList>
            <person name="Casaregola S."/>
        </authorList>
    </citation>
    <scope>NUCLEOTIDE SEQUENCE [LARGE SCALE GENOMIC DNA]</scope>
    <source>
        <strain evidence="10">CLIB 918</strain>
    </source>
</reference>
<dbReference type="GO" id="GO:0009272">
    <property type="term" value="P:fungal-type cell wall biogenesis"/>
    <property type="evidence" value="ECO:0007669"/>
    <property type="project" value="UniProtKB-ARBA"/>
</dbReference>
<keyword evidence="4 10" id="KW-0418">Kinase</keyword>
<dbReference type="STRING" id="1173061.A0A0J9XA01"/>
<dbReference type="Proteomes" id="UP000242525">
    <property type="component" value="Unassembled WGS sequence"/>
</dbReference>
<dbReference type="GO" id="GO:0004674">
    <property type="term" value="F:protein serine/threonine kinase activity"/>
    <property type="evidence" value="ECO:0007669"/>
    <property type="project" value="UniProtKB-KW"/>
</dbReference>
<keyword evidence="2" id="KW-0808">Transferase</keyword>
<evidence type="ECO:0000256" key="6">
    <source>
        <dbReference type="PROSITE-ProRule" id="PRU10141"/>
    </source>
</evidence>
<evidence type="ECO:0000313" key="10">
    <source>
        <dbReference type="EMBL" id="CDO54011.1"/>
    </source>
</evidence>
<dbReference type="SMART" id="SM00220">
    <property type="entry name" value="S_TKc"/>
    <property type="match status" value="1"/>
</dbReference>
<feature type="domain" description="Protein kinase" evidence="9">
    <location>
        <begin position="20"/>
        <end position="313"/>
    </location>
</feature>
<comment type="similarity">
    <text evidence="7">Belongs to the protein kinase superfamily.</text>
</comment>
<comment type="caution">
    <text evidence="10">The sequence shown here is derived from an EMBL/GenBank/DDBJ whole genome shotgun (WGS) entry which is preliminary data.</text>
</comment>
<organism evidence="10 11">
    <name type="scientific">Geotrichum candidum</name>
    <name type="common">Oospora lactis</name>
    <name type="synonym">Dipodascus geotrichum</name>
    <dbReference type="NCBI Taxonomy" id="1173061"/>
    <lineage>
        <taxon>Eukaryota</taxon>
        <taxon>Fungi</taxon>
        <taxon>Dikarya</taxon>
        <taxon>Ascomycota</taxon>
        <taxon>Saccharomycotina</taxon>
        <taxon>Dipodascomycetes</taxon>
        <taxon>Dipodascales</taxon>
        <taxon>Dipodascaceae</taxon>
        <taxon>Geotrichum</taxon>
    </lineage>
</organism>
<dbReference type="Gene3D" id="1.10.510.10">
    <property type="entry name" value="Transferase(Phosphotransferase) domain 1"/>
    <property type="match status" value="1"/>
</dbReference>
<keyword evidence="5 6" id="KW-0067">ATP-binding</keyword>
<evidence type="ECO:0000256" key="5">
    <source>
        <dbReference type="ARBA" id="ARBA00022840"/>
    </source>
</evidence>
<dbReference type="PANTHER" id="PTHR24055">
    <property type="entry name" value="MITOGEN-ACTIVATED PROTEIN KINASE"/>
    <property type="match status" value="1"/>
</dbReference>
<dbReference type="InterPro" id="IPR011009">
    <property type="entry name" value="Kinase-like_dom_sf"/>
</dbReference>
<name>A0A0J9XA01_GEOCN</name>
<proteinExistence type="inferred from homology"/>
<dbReference type="InterPro" id="IPR008271">
    <property type="entry name" value="Ser/Thr_kinase_AS"/>
</dbReference>
<keyword evidence="11" id="KW-1185">Reference proteome</keyword>
<dbReference type="Pfam" id="PF00069">
    <property type="entry name" value="Pkinase"/>
    <property type="match status" value="1"/>
</dbReference>
<keyword evidence="1 7" id="KW-0723">Serine/threonine-protein kinase</keyword>
<feature type="binding site" evidence="6">
    <location>
        <position position="52"/>
    </location>
    <ligand>
        <name>ATP</name>
        <dbReference type="ChEBI" id="CHEBI:30616"/>
    </ligand>
</feature>
<dbReference type="PROSITE" id="PS00107">
    <property type="entry name" value="PROTEIN_KINASE_ATP"/>
    <property type="match status" value="1"/>
</dbReference>
<evidence type="ECO:0000256" key="3">
    <source>
        <dbReference type="ARBA" id="ARBA00022741"/>
    </source>
</evidence>
<evidence type="ECO:0000313" key="11">
    <source>
        <dbReference type="Proteomes" id="UP000242525"/>
    </source>
</evidence>
<evidence type="ECO:0000256" key="7">
    <source>
        <dbReference type="RuleBase" id="RU000304"/>
    </source>
</evidence>
<dbReference type="InterPro" id="IPR000719">
    <property type="entry name" value="Prot_kinase_dom"/>
</dbReference>
<gene>
    <name evidence="10" type="ORF">BN980_GECA06s03365g</name>
</gene>
<sequence>MTDTNRIFYDDIHFAIDNRYTIQKLLGKGTYGVVCQATETGASNGRRIAIKKVMKIFTNEILVKRAFRELRLMRHFRGHKNIISLYDLDMVTIHPYDGLYCYQELMDLDLARLLQGPIELSDLHVQSMVYQILCGIKYIHSANVIHRDLKPGNILINAQGQLKICDFGLARGILDDTERNRIKITKYVATRWYRAPELIISNKIYTTAIDMWSVGCILCEFFGRKPIFKGKDHITQLTSIIQVLGTPPRKLIMDIGSEKAWEFFDSAVHYFKIPFQNIYPSANNEALSLLDELLKYDPRERITAPQALTHPFLRMFHLPEDEPEAPEKFNFDFEQLNPSELKHALRDEVQSFRKEIRGEKYVTSKRQHAPSIVSRNDPIPGSSENCRFP</sequence>
<evidence type="ECO:0000256" key="1">
    <source>
        <dbReference type="ARBA" id="ARBA00022527"/>
    </source>
</evidence>
<dbReference type="InterPro" id="IPR050117">
    <property type="entry name" value="MAPK"/>
</dbReference>
<dbReference type="OrthoDB" id="192887at2759"/>
<dbReference type="InterPro" id="IPR017441">
    <property type="entry name" value="Protein_kinase_ATP_BS"/>
</dbReference>
<feature type="region of interest" description="Disordered" evidence="8">
    <location>
        <begin position="360"/>
        <end position="389"/>
    </location>
</feature>
<dbReference type="SUPFAM" id="SSF56112">
    <property type="entry name" value="Protein kinase-like (PK-like)"/>
    <property type="match status" value="1"/>
</dbReference>
<evidence type="ECO:0000256" key="4">
    <source>
        <dbReference type="ARBA" id="ARBA00022777"/>
    </source>
</evidence>
<dbReference type="FunFam" id="1.10.510.10:FF:000040">
    <property type="entry name" value="Mitogen-activated protein kinase"/>
    <property type="match status" value="1"/>
</dbReference>
<evidence type="ECO:0000259" key="9">
    <source>
        <dbReference type="PROSITE" id="PS50011"/>
    </source>
</evidence>
<dbReference type="EMBL" id="CCBN010000006">
    <property type="protein sequence ID" value="CDO54011.1"/>
    <property type="molecule type" value="Genomic_DNA"/>
</dbReference>
<evidence type="ECO:0000256" key="8">
    <source>
        <dbReference type="SAM" id="MobiDB-lite"/>
    </source>
</evidence>
<dbReference type="PROSITE" id="PS00108">
    <property type="entry name" value="PROTEIN_KINASE_ST"/>
    <property type="match status" value="1"/>
</dbReference>
<dbReference type="Gene3D" id="3.30.200.20">
    <property type="entry name" value="Phosphorylase Kinase, domain 1"/>
    <property type="match status" value="1"/>
</dbReference>
<evidence type="ECO:0000256" key="2">
    <source>
        <dbReference type="ARBA" id="ARBA00022679"/>
    </source>
</evidence>
<keyword evidence="3 6" id="KW-0547">Nucleotide-binding</keyword>
<dbReference type="AlphaFoldDB" id="A0A0J9XA01"/>
<dbReference type="PROSITE" id="PS50011">
    <property type="entry name" value="PROTEIN_KINASE_DOM"/>
    <property type="match status" value="1"/>
</dbReference>